<dbReference type="KEGG" id="chg:AXF12_08820"/>
<reference evidence="7 9" key="2">
    <citation type="submission" date="2017-06" db="EMBL/GenBank/DDBJ databases">
        <authorList>
            <consortium name="Pathogen Informatics"/>
        </authorList>
    </citation>
    <scope>NUCLEOTIDE SEQUENCE [LARGE SCALE GENOMIC DNA]</scope>
    <source>
        <strain evidence="7 9">NCTC12947</strain>
    </source>
</reference>
<dbReference type="GO" id="GO:0006654">
    <property type="term" value="P:phosphatidic acid biosynthetic process"/>
    <property type="evidence" value="ECO:0007669"/>
    <property type="project" value="TreeGrafter"/>
</dbReference>
<dbReference type="CDD" id="cd07989">
    <property type="entry name" value="LPLAT_AGPAT-like"/>
    <property type="match status" value="1"/>
</dbReference>
<dbReference type="PANTHER" id="PTHR10434:SF11">
    <property type="entry name" value="1-ACYL-SN-GLYCEROL-3-PHOSPHATE ACYLTRANSFERASE"/>
    <property type="match status" value="1"/>
</dbReference>
<sequence length="247" mass="27844">MKILSYPLSVLHYLIFGSLLLIFHPLQWIAIHCFGHRTHKAIVDFLTLVLTRVLLLTGNLVIFRKKVAIPKDAPLIFVANHQSIYDIPPLIWYLRAHSVRFVGKKELGGGIPSITINLRHNGSVLIDRKRPQDAVPQLEAFGKDLEAKCEAGLIFPEGTRSRNGVPKPFKTKGLESILKYMPNGYIVPVTINNSWKILRYGQFPLGIFNRVTFTTHAPIKIDPNAIEEQMAAVEAIVKSEIILPNRD</sequence>
<evidence type="ECO:0000256" key="1">
    <source>
        <dbReference type="ARBA" id="ARBA00005189"/>
    </source>
</evidence>
<dbReference type="EMBL" id="CP014227">
    <property type="protein sequence ID" value="AMD85604.1"/>
    <property type="molecule type" value="Genomic_DNA"/>
</dbReference>
<keyword evidence="3 7" id="KW-0012">Acyltransferase</keyword>
<feature type="transmembrane region" description="Helical" evidence="4">
    <location>
        <begin position="41"/>
        <end position="63"/>
    </location>
</feature>
<evidence type="ECO:0000313" key="7">
    <source>
        <dbReference type="EMBL" id="SNV16824.1"/>
    </source>
</evidence>
<comment type="pathway">
    <text evidence="1">Lipid metabolism.</text>
</comment>
<evidence type="ECO:0000256" key="2">
    <source>
        <dbReference type="ARBA" id="ARBA00022679"/>
    </source>
</evidence>
<evidence type="ECO:0000313" key="6">
    <source>
        <dbReference type="EMBL" id="AMD85604.1"/>
    </source>
</evidence>
<evidence type="ECO:0000256" key="3">
    <source>
        <dbReference type="ARBA" id="ARBA00023315"/>
    </source>
</evidence>
<dbReference type="SMART" id="SM00563">
    <property type="entry name" value="PlsC"/>
    <property type="match status" value="1"/>
</dbReference>
<dbReference type="AlphaFoldDB" id="A0AAX2H164"/>
<name>A0AAX2H164_9FLAO</name>
<reference evidence="6 8" key="1">
    <citation type="submission" date="2016-02" db="EMBL/GenBank/DDBJ databases">
        <authorList>
            <person name="Holder M.E."/>
            <person name="Ajami N.J."/>
            <person name="Petrosino J.F."/>
        </authorList>
    </citation>
    <scope>NUCLEOTIDE SEQUENCE [LARGE SCALE GENOMIC DNA]</scope>
    <source>
        <strain evidence="6 8">CCUG 32990</strain>
    </source>
</reference>
<evidence type="ECO:0000313" key="9">
    <source>
        <dbReference type="Proteomes" id="UP000215539"/>
    </source>
</evidence>
<keyword evidence="4" id="KW-1133">Transmembrane helix</keyword>
<evidence type="ECO:0000313" key="8">
    <source>
        <dbReference type="Proteomes" id="UP000065822"/>
    </source>
</evidence>
<keyword evidence="2" id="KW-0808">Transferase</keyword>
<dbReference type="EMBL" id="LT906449">
    <property type="protein sequence ID" value="SNV16824.1"/>
    <property type="molecule type" value="Genomic_DNA"/>
</dbReference>
<accession>A0AAX2H164</accession>
<feature type="transmembrane region" description="Helical" evidence="4">
    <location>
        <begin position="12"/>
        <end position="34"/>
    </location>
</feature>
<evidence type="ECO:0000259" key="5">
    <source>
        <dbReference type="SMART" id="SM00563"/>
    </source>
</evidence>
<dbReference type="SUPFAM" id="SSF69593">
    <property type="entry name" value="Glycerol-3-phosphate (1)-acyltransferase"/>
    <property type="match status" value="1"/>
</dbReference>
<dbReference type="Proteomes" id="UP000215539">
    <property type="component" value="Chromosome 1"/>
</dbReference>
<keyword evidence="4" id="KW-0812">Transmembrane</keyword>
<dbReference type="PANTHER" id="PTHR10434">
    <property type="entry name" value="1-ACYL-SN-GLYCEROL-3-PHOSPHATE ACYLTRANSFERASE"/>
    <property type="match status" value="1"/>
</dbReference>
<proteinExistence type="predicted"/>
<keyword evidence="4" id="KW-0472">Membrane</keyword>
<organism evidence="7 9">
    <name type="scientific">Capnocytophaga haemolytica</name>
    <dbReference type="NCBI Taxonomy" id="45243"/>
    <lineage>
        <taxon>Bacteria</taxon>
        <taxon>Pseudomonadati</taxon>
        <taxon>Bacteroidota</taxon>
        <taxon>Flavobacteriia</taxon>
        <taxon>Flavobacteriales</taxon>
        <taxon>Flavobacteriaceae</taxon>
        <taxon>Capnocytophaga</taxon>
    </lineage>
</organism>
<dbReference type="InterPro" id="IPR002123">
    <property type="entry name" value="Plipid/glycerol_acylTrfase"/>
</dbReference>
<evidence type="ECO:0000256" key="4">
    <source>
        <dbReference type="SAM" id="Phobius"/>
    </source>
</evidence>
<gene>
    <name evidence="6" type="ORF">AXF12_08820</name>
    <name evidence="7" type="ORF">SAMEA44541418_02398</name>
</gene>
<keyword evidence="8" id="KW-1185">Reference proteome</keyword>
<dbReference type="Proteomes" id="UP000065822">
    <property type="component" value="Chromosome"/>
</dbReference>
<dbReference type="Pfam" id="PF01553">
    <property type="entry name" value="Acyltransferase"/>
    <property type="match status" value="1"/>
</dbReference>
<dbReference type="RefSeq" id="WP_066430357.1">
    <property type="nucleotide sequence ID" value="NZ_CP014227.1"/>
</dbReference>
<dbReference type="GO" id="GO:0003841">
    <property type="term" value="F:1-acylglycerol-3-phosphate O-acyltransferase activity"/>
    <property type="evidence" value="ECO:0007669"/>
    <property type="project" value="TreeGrafter"/>
</dbReference>
<feature type="domain" description="Phospholipid/glycerol acyltransferase" evidence="5">
    <location>
        <begin position="75"/>
        <end position="194"/>
    </location>
</feature>
<protein>
    <submittedName>
        <fullName evidence="7">2-acyl-glycerophospho-ethanolamine acyltransferase</fullName>
    </submittedName>
    <submittedName>
        <fullName evidence="6">Glycerol acyltransferase</fullName>
    </submittedName>
</protein>